<reference evidence="1" key="1">
    <citation type="submission" date="2022-06" db="EMBL/GenBank/DDBJ databases">
        <title>Aeoliella straminimaris, a novel planctomycete from sediments.</title>
        <authorList>
            <person name="Vitorino I.R."/>
            <person name="Lage O.M."/>
        </authorList>
    </citation>
    <scope>NUCLEOTIDE SEQUENCE</scope>
    <source>
        <strain evidence="1">ICT_H6.2</strain>
    </source>
</reference>
<keyword evidence="2" id="KW-1185">Reference proteome</keyword>
<evidence type="ECO:0000313" key="1">
    <source>
        <dbReference type="EMBL" id="MCO6043580.1"/>
    </source>
</evidence>
<name>A0A9X2F783_9BACT</name>
<protein>
    <submittedName>
        <fullName evidence="1">Uncharacterized protein</fullName>
    </submittedName>
</protein>
<dbReference type="EMBL" id="JAMXLR010000024">
    <property type="protein sequence ID" value="MCO6043580.1"/>
    <property type="molecule type" value="Genomic_DNA"/>
</dbReference>
<gene>
    <name evidence="1" type="ORF">NG895_06645</name>
</gene>
<dbReference type="AlphaFoldDB" id="A0A9X2F783"/>
<comment type="caution">
    <text evidence="1">The sequence shown here is derived from an EMBL/GenBank/DDBJ whole genome shotgun (WGS) entry which is preliminary data.</text>
</comment>
<sequence length="309" mass="35705">MRVVSVTPAGRRRYMELLVTHLLRQRPLIAEHHWWLNTDVPADIAFVHETCRQHPDFFRVCEKPFDASKPHGDNIWKFFRDFAQPDTVYVRFDDDIVWMAPDAVERIVQARIDDRESLLVLGNIVNNSICTAAHQRAGLIPSVTQTVNSECSDEVGWKNPITARKVHQAFLSDLTLGQQQRWTEVEIPLGLGQRFSINVISWLGETMAQIPELPDDEIDEEPFLTQELPQRLNRPNTVCSEALFAHFAFWPQRPYLDWTSSDLLEQYRAAAQLQPIPTISNLGYMGRDLTWRLSKPARKLHRSLAKRMA</sequence>
<proteinExistence type="predicted"/>
<dbReference type="RefSeq" id="WP_252851683.1">
    <property type="nucleotide sequence ID" value="NZ_JAMXLR010000024.1"/>
</dbReference>
<organism evidence="1 2">
    <name type="scientific">Aeoliella straminimaris</name>
    <dbReference type="NCBI Taxonomy" id="2954799"/>
    <lineage>
        <taxon>Bacteria</taxon>
        <taxon>Pseudomonadati</taxon>
        <taxon>Planctomycetota</taxon>
        <taxon>Planctomycetia</taxon>
        <taxon>Pirellulales</taxon>
        <taxon>Lacipirellulaceae</taxon>
        <taxon>Aeoliella</taxon>
    </lineage>
</organism>
<accession>A0A9X2F783</accession>
<dbReference type="Proteomes" id="UP001155241">
    <property type="component" value="Unassembled WGS sequence"/>
</dbReference>
<evidence type="ECO:0000313" key="2">
    <source>
        <dbReference type="Proteomes" id="UP001155241"/>
    </source>
</evidence>